<dbReference type="PROSITE" id="PS50109">
    <property type="entry name" value="HIS_KIN"/>
    <property type="match status" value="1"/>
</dbReference>
<dbReference type="Pfam" id="PF02518">
    <property type="entry name" value="HATPase_c"/>
    <property type="match status" value="1"/>
</dbReference>
<keyword evidence="4" id="KW-0808">Transferase</keyword>
<dbReference type="EMBL" id="SMLB01000019">
    <property type="protein sequence ID" value="TDD68651.1"/>
    <property type="molecule type" value="Genomic_DNA"/>
</dbReference>
<keyword evidence="8" id="KW-0902">Two-component regulatory system</keyword>
<evidence type="ECO:0000256" key="7">
    <source>
        <dbReference type="ARBA" id="ARBA00022840"/>
    </source>
</evidence>
<dbReference type="SUPFAM" id="SSF55874">
    <property type="entry name" value="ATPase domain of HSP90 chaperone/DNA topoisomerase II/histidine kinase"/>
    <property type="match status" value="1"/>
</dbReference>
<dbReference type="SUPFAM" id="SSF55781">
    <property type="entry name" value="GAF domain-like"/>
    <property type="match status" value="1"/>
</dbReference>
<dbReference type="CDD" id="cd16917">
    <property type="entry name" value="HATPase_UhpB-NarQ-NarX-like"/>
    <property type="match status" value="1"/>
</dbReference>
<evidence type="ECO:0000256" key="4">
    <source>
        <dbReference type="ARBA" id="ARBA00022679"/>
    </source>
</evidence>
<protein>
    <recommendedName>
        <fullName evidence="2">histidine kinase</fullName>
        <ecNumber evidence="2">2.7.13.3</ecNumber>
    </recommendedName>
</protein>
<dbReference type="InterPro" id="IPR050482">
    <property type="entry name" value="Sensor_HK_TwoCompSys"/>
</dbReference>
<dbReference type="InterPro" id="IPR029016">
    <property type="entry name" value="GAF-like_dom_sf"/>
</dbReference>
<feature type="domain" description="Histidine kinase" evidence="9">
    <location>
        <begin position="437"/>
        <end position="519"/>
    </location>
</feature>
<keyword evidence="5" id="KW-0547">Nucleotide-binding</keyword>
<dbReference type="Gene3D" id="3.30.565.10">
    <property type="entry name" value="Histidine kinase-like ATPase, C-terminal domain"/>
    <property type="match status" value="1"/>
</dbReference>
<dbReference type="OrthoDB" id="3217947at2"/>
<comment type="caution">
    <text evidence="10">The sequence shown here is derived from an EMBL/GenBank/DDBJ whole genome shotgun (WGS) entry which is preliminary data.</text>
</comment>
<dbReference type="GO" id="GO:0046983">
    <property type="term" value="F:protein dimerization activity"/>
    <property type="evidence" value="ECO:0007669"/>
    <property type="project" value="InterPro"/>
</dbReference>
<dbReference type="EC" id="2.7.13.3" evidence="2"/>
<dbReference type="RefSeq" id="WP_132104042.1">
    <property type="nucleotide sequence ID" value="NZ_SMLB01000019.1"/>
</dbReference>
<accession>A0A4R5A9A8</accession>
<dbReference type="InterPro" id="IPR003594">
    <property type="entry name" value="HATPase_dom"/>
</dbReference>
<evidence type="ECO:0000259" key="9">
    <source>
        <dbReference type="PROSITE" id="PS50109"/>
    </source>
</evidence>
<evidence type="ECO:0000256" key="1">
    <source>
        <dbReference type="ARBA" id="ARBA00000085"/>
    </source>
</evidence>
<evidence type="ECO:0000256" key="6">
    <source>
        <dbReference type="ARBA" id="ARBA00022777"/>
    </source>
</evidence>
<dbReference type="Pfam" id="PF07730">
    <property type="entry name" value="HisKA_3"/>
    <property type="match status" value="1"/>
</dbReference>
<keyword evidence="7" id="KW-0067">ATP-binding</keyword>
<evidence type="ECO:0000256" key="5">
    <source>
        <dbReference type="ARBA" id="ARBA00022741"/>
    </source>
</evidence>
<dbReference type="Gene3D" id="1.20.5.1930">
    <property type="match status" value="1"/>
</dbReference>
<dbReference type="Proteomes" id="UP000295217">
    <property type="component" value="Unassembled WGS sequence"/>
</dbReference>
<dbReference type="GO" id="GO:0000155">
    <property type="term" value="F:phosphorelay sensor kinase activity"/>
    <property type="evidence" value="ECO:0007669"/>
    <property type="project" value="InterPro"/>
</dbReference>
<keyword evidence="6" id="KW-0418">Kinase</keyword>
<dbReference type="Pfam" id="PF01590">
    <property type="entry name" value="GAF"/>
    <property type="match status" value="1"/>
</dbReference>
<proteinExistence type="predicted"/>
<dbReference type="GO" id="GO:0005524">
    <property type="term" value="F:ATP binding"/>
    <property type="evidence" value="ECO:0007669"/>
    <property type="project" value="UniProtKB-KW"/>
</dbReference>
<dbReference type="PANTHER" id="PTHR24421">
    <property type="entry name" value="NITRATE/NITRITE SENSOR PROTEIN NARX-RELATED"/>
    <property type="match status" value="1"/>
</dbReference>
<sequence>MDVSQWSAQYLAEFAAAISIAGSEATAARISVERAAEALDADVAAIVSGDDLVAAVGYAQGDVPVAELARVQPGAAETQLVVPGVGVCMTATATLEYPIGATLLVARTDALTRQETGLLHGMARVASTTMRMRRVLADERATREELERLAREQAALRHVATLVARGVPPTGVFAVVAEEVGRLFAADATSVVRFDADGAATWVGSWSATGQRSRVGLRRALVGQHVTTIVFQTGRPARLDGRPTGDSVATTDDTHDISLLSVVGAPITVERRLWGSLQVASSRETGLPSGTEERLSAFAELVAAAIANAEARAELTASRARIVATADETRRRIERDLHDGAQQRLVTLALQLRALQETVPPELGELAAELDALAAGLTNALDELREFARGIHPALLTESGLGPAVRMLTRRCPMVVHLDLRLEGRPRGPVEVAAYYVVSEALANAVKYANATTVAVDVETADEYLRVSVRDDGVGGADATSGSGLLGLRDRVEALGGRLVVESPRGAGTSVRAELPLTDGIMAAD</sequence>
<dbReference type="PANTHER" id="PTHR24421:SF10">
    <property type="entry name" value="NITRATE_NITRITE SENSOR PROTEIN NARQ"/>
    <property type="match status" value="1"/>
</dbReference>
<dbReference type="InterPro" id="IPR003018">
    <property type="entry name" value="GAF"/>
</dbReference>
<evidence type="ECO:0000313" key="11">
    <source>
        <dbReference type="Proteomes" id="UP000295217"/>
    </source>
</evidence>
<gene>
    <name evidence="10" type="ORF">E1262_15505</name>
</gene>
<keyword evidence="11" id="KW-1185">Reference proteome</keyword>
<dbReference type="InterPro" id="IPR005467">
    <property type="entry name" value="His_kinase_dom"/>
</dbReference>
<dbReference type="GO" id="GO:0016020">
    <property type="term" value="C:membrane"/>
    <property type="evidence" value="ECO:0007669"/>
    <property type="project" value="InterPro"/>
</dbReference>
<dbReference type="SMART" id="SM00065">
    <property type="entry name" value="GAF"/>
    <property type="match status" value="1"/>
</dbReference>
<dbReference type="SMART" id="SM00387">
    <property type="entry name" value="HATPase_c"/>
    <property type="match status" value="1"/>
</dbReference>
<reference evidence="10 11" key="1">
    <citation type="submission" date="2019-02" db="EMBL/GenBank/DDBJ databases">
        <title>Draft genome sequences of novel Actinobacteria.</title>
        <authorList>
            <person name="Sahin N."/>
            <person name="Ay H."/>
            <person name="Saygin H."/>
        </authorList>
    </citation>
    <scope>NUCLEOTIDE SEQUENCE [LARGE SCALE GENOMIC DNA]</scope>
    <source>
        <strain evidence="10 11">8K307</strain>
    </source>
</reference>
<comment type="catalytic activity">
    <reaction evidence="1">
        <text>ATP + protein L-histidine = ADP + protein N-phospho-L-histidine.</text>
        <dbReference type="EC" id="2.7.13.3"/>
    </reaction>
</comment>
<evidence type="ECO:0000256" key="3">
    <source>
        <dbReference type="ARBA" id="ARBA00022553"/>
    </source>
</evidence>
<keyword evidence="3" id="KW-0597">Phosphoprotein</keyword>
<dbReference type="InterPro" id="IPR011712">
    <property type="entry name" value="Sig_transdc_His_kin_sub3_dim/P"/>
</dbReference>
<dbReference type="InterPro" id="IPR036890">
    <property type="entry name" value="HATPase_C_sf"/>
</dbReference>
<evidence type="ECO:0000313" key="10">
    <source>
        <dbReference type="EMBL" id="TDD68651.1"/>
    </source>
</evidence>
<evidence type="ECO:0000256" key="2">
    <source>
        <dbReference type="ARBA" id="ARBA00012438"/>
    </source>
</evidence>
<dbReference type="Gene3D" id="3.30.450.40">
    <property type="match status" value="1"/>
</dbReference>
<evidence type="ECO:0000256" key="8">
    <source>
        <dbReference type="ARBA" id="ARBA00023012"/>
    </source>
</evidence>
<name>A0A4R5A9A8_9ACTN</name>
<dbReference type="AlphaFoldDB" id="A0A4R5A9A8"/>
<organism evidence="10 11">
    <name type="scientific">Jiangella aurantiaca</name>
    <dbReference type="NCBI Taxonomy" id="2530373"/>
    <lineage>
        <taxon>Bacteria</taxon>
        <taxon>Bacillati</taxon>
        <taxon>Actinomycetota</taxon>
        <taxon>Actinomycetes</taxon>
        <taxon>Jiangellales</taxon>
        <taxon>Jiangellaceae</taxon>
        <taxon>Jiangella</taxon>
    </lineage>
</organism>